<organism evidence="1 2">
    <name type="scientific">Clostridium thermobutyricum DSM 4928</name>
    <dbReference type="NCBI Taxonomy" id="1121339"/>
    <lineage>
        <taxon>Bacteria</taxon>
        <taxon>Bacillati</taxon>
        <taxon>Bacillota</taxon>
        <taxon>Clostridia</taxon>
        <taxon>Eubacteriales</taxon>
        <taxon>Clostridiaceae</taxon>
        <taxon>Clostridium</taxon>
    </lineage>
</organism>
<evidence type="ECO:0000313" key="2">
    <source>
        <dbReference type="Proteomes" id="UP000191448"/>
    </source>
</evidence>
<gene>
    <name evidence="1" type="ORF">CLTHE_09920</name>
</gene>
<evidence type="ECO:0000313" key="1">
    <source>
        <dbReference type="EMBL" id="OPX48879.1"/>
    </source>
</evidence>
<dbReference type="Proteomes" id="UP000191448">
    <property type="component" value="Unassembled WGS sequence"/>
</dbReference>
<dbReference type="EMBL" id="LTAY01000027">
    <property type="protein sequence ID" value="OPX48879.1"/>
    <property type="molecule type" value="Genomic_DNA"/>
</dbReference>
<comment type="caution">
    <text evidence="1">The sequence shown here is derived from an EMBL/GenBank/DDBJ whole genome shotgun (WGS) entry which is preliminary data.</text>
</comment>
<reference evidence="1 2" key="1">
    <citation type="submission" date="2016-02" db="EMBL/GenBank/DDBJ databases">
        <title>Genome sequence of Clostridium thermobutyricum DSM 4928.</title>
        <authorList>
            <person name="Poehlein A."/>
            <person name="Daniel R."/>
        </authorList>
    </citation>
    <scope>NUCLEOTIDE SEQUENCE [LARGE SCALE GENOMIC DNA]</scope>
    <source>
        <strain evidence="1 2">DSM 4928</strain>
    </source>
</reference>
<sequence length="32" mass="3727">MYNHFIFLKKVKGEIESLKNLFSIGDGVRELT</sequence>
<accession>A0A1V4SWK2</accession>
<name>A0A1V4SWK2_9CLOT</name>
<proteinExistence type="predicted"/>
<protein>
    <submittedName>
        <fullName evidence="1">Uncharacterized protein</fullName>
    </submittedName>
</protein>
<dbReference type="AlphaFoldDB" id="A0A1V4SWK2"/>